<dbReference type="InterPro" id="IPR032032">
    <property type="entry name" value="Tai4"/>
</dbReference>
<dbReference type="Pfam" id="PF16695">
    <property type="entry name" value="Tai4"/>
    <property type="match status" value="1"/>
</dbReference>
<evidence type="ECO:0000256" key="1">
    <source>
        <dbReference type="SAM" id="Phobius"/>
    </source>
</evidence>
<sequence length="164" mass="18079">MTALLAQPNPCHRANWPCAIWSRHHHTGRPGLLQVICCALVMLLAMGTAAAAKGKAQPVEHYTQRQLLKNWALSVCLGAAWDKRPQAQAAADDAGISASGYFEFSNAPDAAFDQVRQLAIKYAHLEYSGSVEGEWNTMKCIDLYHSAELDRIVKKHVPPSSRDR</sequence>
<keyword evidence="1" id="KW-0812">Transmembrane</keyword>
<protein>
    <submittedName>
        <fullName evidence="2">Type VI secretion system (T6SS), amidase immunity protein</fullName>
    </submittedName>
</protein>
<feature type="transmembrane region" description="Helical" evidence="1">
    <location>
        <begin position="31"/>
        <end position="52"/>
    </location>
</feature>
<keyword evidence="1" id="KW-1133">Transmembrane helix</keyword>
<gene>
    <name evidence="2" type="ORF">SAMN02745857_03611</name>
</gene>
<name>A0A1W1XYZ0_9NEIS</name>
<keyword evidence="1" id="KW-0472">Membrane</keyword>
<organism evidence="2 3">
    <name type="scientific">Andreprevotia lacus DSM 23236</name>
    <dbReference type="NCBI Taxonomy" id="1121001"/>
    <lineage>
        <taxon>Bacteria</taxon>
        <taxon>Pseudomonadati</taxon>
        <taxon>Pseudomonadota</taxon>
        <taxon>Betaproteobacteria</taxon>
        <taxon>Neisseriales</taxon>
        <taxon>Chitinibacteraceae</taxon>
        <taxon>Andreprevotia</taxon>
    </lineage>
</organism>
<accession>A0A1W1XYZ0</accession>
<dbReference type="STRING" id="1121001.SAMN02745857_03611"/>
<dbReference type="RefSeq" id="WP_139798958.1">
    <property type="nucleotide sequence ID" value="NZ_FWXD01000029.1"/>
</dbReference>
<dbReference type="InterPro" id="IPR038314">
    <property type="entry name" value="T6SS_sf"/>
</dbReference>
<evidence type="ECO:0000313" key="3">
    <source>
        <dbReference type="Proteomes" id="UP000192761"/>
    </source>
</evidence>
<dbReference type="Proteomes" id="UP000192761">
    <property type="component" value="Unassembled WGS sequence"/>
</dbReference>
<evidence type="ECO:0000313" key="2">
    <source>
        <dbReference type="EMBL" id="SMC29112.1"/>
    </source>
</evidence>
<dbReference type="EMBL" id="FWXD01000029">
    <property type="protein sequence ID" value="SMC29112.1"/>
    <property type="molecule type" value="Genomic_DNA"/>
</dbReference>
<dbReference type="OrthoDB" id="9033782at2"/>
<proteinExistence type="predicted"/>
<keyword evidence="3" id="KW-1185">Reference proteome</keyword>
<dbReference type="Gene3D" id="1.20.120.1620">
    <property type="match status" value="1"/>
</dbReference>
<dbReference type="AlphaFoldDB" id="A0A1W1XYZ0"/>
<reference evidence="2 3" key="1">
    <citation type="submission" date="2017-04" db="EMBL/GenBank/DDBJ databases">
        <authorList>
            <person name="Afonso C.L."/>
            <person name="Miller P.J."/>
            <person name="Scott M.A."/>
            <person name="Spackman E."/>
            <person name="Goraichik I."/>
            <person name="Dimitrov K.M."/>
            <person name="Suarez D.L."/>
            <person name="Swayne D.E."/>
        </authorList>
    </citation>
    <scope>NUCLEOTIDE SEQUENCE [LARGE SCALE GENOMIC DNA]</scope>
    <source>
        <strain evidence="2 3">DSM 23236</strain>
    </source>
</reference>